<reference evidence="1" key="1">
    <citation type="submission" date="2021-03" db="EMBL/GenBank/DDBJ databases">
        <authorList>
            <person name="Tagirdzhanova G."/>
        </authorList>
    </citation>
    <scope>NUCLEOTIDE SEQUENCE</scope>
</reference>
<name>A0A8H3PF27_9LECA</name>
<proteinExistence type="predicted"/>
<organism evidence="1 2">
    <name type="scientific">Alectoria fallacina</name>
    <dbReference type="NCBI Taxonomy" id="1903189"/>
    <lineage>
        <taxon>Eukaryota</taxon>
        <taxon>Fungi</taxon>
        <taxon>Dikarya</taxon>
        <taxon>Ascomycota</taxon>
        <taxon>Pezizomycotina</taxon>
        <taxon>Lecanoromycetes</taxon>
        <taxon>OSLEUM clade</taxon>
        <taxon>Lecanoromycetidae</taxon>
        <taxon>Lecanorales</taxon>
        <taxon>Lecanorineae</taxon>
        <taxon>Parmeliaceae</taxon>
        <taxon>Alectoria</taxon>
    </lineage>
</organism>
<sequence>LAVVFYYDLTPRGASRDGESTSRCVPYKQVDAFMLKGLKEKYLVRDDDDPEEVIAKRAGITATVETRGIVRRGMTCRT</sequence>
<evidence type="ECO:0000313" key="1">
    <source>
        <dbReference type="EMBL" id="CAF9939228.1"/>
    </source>
</evidence>
<evidence type="ECO:0000313" key="2">
    <source>
        <dbReference type="Proteomes" id="UP000664203"/>
    </source>
</evidence>
<keyword evidence="2" id="KW-1185">Reference proteome</keyword>
<accession>A0A8H3PF27</accession>
<dbReference type="Proteomes" id="UP000664203">
    <property type="component" value="Unassembled WGS sequence"/>
</dbReference>
<comment type="caution">
    <text evidence="1">The sequence shown here is derived from an EMBL/GenBank/DDBJ whole genome shotgun (WGS) entry which is preliminary data.</text>
</comment>
<gene>
    <name evidence="1" type="ORF">ALECFALPRED_008043</name>
</gene>
<feature type="non-terminal residue" evidence="1">
    <location>
        <position position="1"/>
    </location>
</feature>
<dbReference type="EMBL" id="CAJPDR010000542">
    <property type="protein sequence ID" value="CAF9939228.1"/>
    <property type="molecule type" value="Genomic_DNA"/>
</dbReference>
<dbReference type="AlphaFoldDB" id="A0A8H3PF27"/>
<protein>
    <submittedName>
        <fullName evidence="1">Uncharacterized protein</fullName>
    </submittedName>
</protein>